<feature type="transmembrane region" description="Helical" evidence="10">
    <location>
        <begin position="243"/>
        <end position="261"/>
    </location>
</feature>
<evidence type="ECO:0000256" key="1">
    <source>
        <dbReference type="ARBA" id="ARBA00004141"/>
    </source>
</evidence>
<dbReference type="eggNOG" id="KOG1650">
    <property type="taxonomic scope" value="Eukaryota"/>
</dbReference>
<gene>
    <name evidence="13" type="ORF">RCOM_1750540</name>
</gene>
<dbReference type="EMBL" id="EQ973782">
    <property type="protein sequence ID" value="EEF48644.1"/>
    <property type="molecule type" value="Genomic_DNA"/>
</dbReference>
<keyword evidence="3" id="KW-0633">Potassium transport</keyword>
<evidence type="ECO:0000313" key="13">
    <source>
        <dbReference type="EMBL" id="EEF48644.1"/>
    </source>
</evidence>
<dbReference type="GO" id="GO:0012505">
    <property type="term" value="C:endomembrane system"/>
    <property type="evidence" value="ECO:0000318"/>
    <property type="project" value="GO_Central"/>
</dbReference>
<evidence type="ECO:0000256" key="5">
    <source>
        <dbReference type="ARBA" id="ARBA00022958"/>
    </source>
</evidence>
<evidence type="ECO:0000256" key="7">
    <source>
        <dbReference type="ARBA" id="ARBA00023065"/>
    </source>
</evidence>
<dbReference type="InterPro" id="IPR057291">
    <property type="entry name" value="CHX17_2nd"/>
</dbReference>
<keyword evidence="5" id="KW-0630">Potassium</keyword>
<keyword evidence="7" id="KW-0406">Ion transport</keyword>
<evidence type="ECO:0000259" key="12">
    <source>
        <dbReference type="Pfam" id="PF23256"/>
    </source>
</evidence>
<feature type="transmembrane region" description="Helical" evidence="10">
    <location>
        <begin position="108"/>
        <end position="131"/>
    </location>
</feature>
<protein>
    <submittedName>
        <fullName evidence="13">Monovalent cation:proton antiporter, putative</fullName>
    </submittedName>
</protein>
<evidence type="ECO:0000256" key="2">
    <source>
        <dbReference type="ARBA" id="ARBA00022448"/>
    </source>
</evidence>
<dbReference type="FunCoup" id="B9RIX8">
    <property type="interactions" value="3"/>
</dbReference>
<keyword evidence="6 10" id="KW-1133">Transmembrane helix</keyword>
<dbReference type="GO" id="GO:0016020">
    <property type="term" value="C:membrane"/>
    <property type="evidence" value="ECO:0007669"/>
    <property type="project" value="UniProtKB-SubCell"/>
</dbReference>
<dbReference type="GO" id="GO:1902600">
    <property type="term" value="P:proton transmembrane transport"/>
    <property type="evidence" value="ECO:0007669"/>
    <property type="project" value="InterPro"/>
</dbReference>
<feature type="transmembrane region" description="Helical" evidence="10">
    <location>
        <begin position="177"/>
        <end position="198"/>
    </location>
</feature>
<dbReference type="GO" id="GO:0006813">
    <property type="term" value="P:potassium ion transport"/>
    <property type="evidence" value="ECO:0007669"/>
    <property type="project" value="UniProtKB-KW"/>
</dbReference>
<sequence length="819" mass="90932">MENYNRVIVSTGTVSGPFFKESIVCQYQNMIEPLGGIMNGENPLEYTFPVLLVQISIIFLSNRFIYFLLKPLRQSLLNAQILTGILLGPSFLWYYFPAMKNLFPSGGRVILNVAADLGAILHLFTLALQIDTSIIRQARATEALLAVTGVLFPLTIGWIAFNSLIHARMLDDTIVQAIPPVLVVNCLSSFPVITGLLSDLKILNSELGRFASKISMINDMSCFFISQVIAVRQAYVHESADMAMKYIVCFTILLVLIVYIIRPFLLRMTSYAKHGQPMEDTHFFLIIISVLICSFGSELLGQHYFFGPFVLGAVLPDGPPLGTEIEHKLHIFCRGLLLPVFVAIGGLNMDVLAIRDGNTHSAVKVIFAVTYIAKFTGVVLPAICCGVQFLDALCLALILCSKGIIEVAIYGIWLDAKVLDAPSFNILLTSLLIVSCFSRPIIFYLYDPSKRYKTSNRRTIRGSNYQTQLRILICIHNPDDVPTILSLLKAFNPTRDSLITVFVLQLMQLTGRAAAILVPHNEINTLKSTRNCSLHIFNAFERLEQHCKGSILVQHFTAVAPYKSMHTDICTIALDKRTTIVIIPYHKRWSFDGTIASTDSSIRAVNHTVMEMAPCSVGLLIDRGQIGGNRFVSSEYSMYRIAMFFFGGDDDGEALAISERIASHPNVSFTVVLFKHDLYNNEEKERTIDYWIENLPSEDCKDKLQVKEVIVKNGEETIKEICSLGDAFDLAIVGRHQDPHSPCTMGLTEWSEGPELGAIGDMLSSTDFGFSVLVVAQQPLMAAGPCELKSLNSSKSLNSIASSSNLSKDDEWKPIVNYI</sequence>
<keyword evidence="8 10" id="KW-0472">Membrane</keyword>
<feature type="transmembrane region" description="Helical" evidence="10">
    <location>
        <begin position="282"/>
        <end position="306"/>
    </location>
</feature>
<keyword evidence="4 10" id="KW-0812">Transmembrane</keyword>
<feature type="transmembrane region" description="Helical" evidence="10">
    <location>
        <begin position="143"/>
        <end position="165"/>
    </location>
</feature>
<dbReference type="InterPro" id="IPR050794">
    <property type="entry name" value="CPA2_transporter"/>
</dbReference>
<keyword evidence="14" id="KW-1185">Reference proteome</keyword>
<evidence type="ECO:0000256" key="3">
    <source>
        <dbReference type="ARBA" id="ARBA00022538"/>
    </source>
</evidence>
<feature type="transmembrane region" description="Helical" evidence="10">
    <location>
        <begin position="365"/>
        <end position="389"/>
    </location>
</feature>
<dbReference type="Gene3D" id="1.20.1530.20">
    <property type="match status" value="1"/>
</dbReference>
<dbReference type="PANTHER" id="PTHR32468:SF23">
    <property type="entry name" value="CATION_H(+) ANTIPORTER 14"/>
    <property type="match status" value="1"/>
</dbReference>
<evidence type="ECO:0000256" key="4">
    <source>
        <dbReference type="ARBA" id="ARBA00022692"/>
    </source>
</evidence>
<feature type="transmembrane region" description="Helical" evidence="10">
    <location>
        <begin position="395"/>
        <end position="414"/>
    </location>
</feature>
<feature type="transmembrane region" description="Helical" evidence="10">
    <location>
        <begin position="426"/>
        <end position="446"/>
    </location>
</feature>
<accession>B9RIX8</accession>
<organism evidence="13 14">
    <name type="scientific">Ricinus communis</name>
    <name type="common">Castor bean</name>
    <dbReference type="NCBI Taxonomy" id="3988"/>
    <lineage>
        <taxon>Eukaryota</taxon>
        <taxon>Viridiplantae</taxon>
        <taxon>Streptophyta</taxon>
        <taxon>Embryophyta</taxon>
        <taxon>Tracheophyta</taxon>
        <taxon>Spermatophyta</taxon>
        <taxon>Magnoliopsida</taxon>
        <taxon>eudicotyledons</taxon>
        <taxon>Gunneridae</taxon>
        <taxon>Pentapetalae</taxon>
        <taxon>rosids</taxon>
        <taxon>fabids</taxon>
        <taxon>Malpighiales</taxon>
        <taxon>Euphorbiaceae</taxon>
        <taxon>Acalyphoideae</taxon>
        <taxon>Acalypheae</taxon>
        <taxon>Ricinus</taxon>
    </lineage>
</organism>
<dbReference type="GO" id="GO:0015297">
    <property type="term" value="F:antiporter activity"/>
    <property type="evidence" value="ECO:0007669"/>
    <property type="project" value="InterPro"/>
</dbReference>
<dbReference type="Pfam" id="PF00999">
    <property type="entry name" value="Na_H_Exchanger"/>
    <property type="match status" value="1"/>
</dbReference>
<comment type="subcellular location">
    <subcellularLocation>
        <location evidence="1">Membrane</location>
        <topology evidence="1">Multi-pass membrane protein</topology>
    </subcellularLocation>
</comment>
<dbReference type="InParanoid" id="B9RIX8"/>
<comment type="similarity">
    <text evidence="9">Belongs to the monovalent cation:proton antiporter 2 (CPA2) transporter (TC 2.A.37) family. CHX (TC 2.A.37.4) subfamily.</text>
</comment>
<dbReference type="InterPro" id="IPR006153">
    <property type="entry name" value="Cation/H_exchanger_TM"/>
</dbReference>
<dbReference type="GO" id="GO:0006885">
    <property type="term" value="P:regulation of pH"/>
    <property type="evidence" value="ECO:0000318"/>
    <property type="project" value="GO_Central"/>
</dbReference>
<dbReference type="Proteomes" id="UP000008311">
    <property type="component" value="Unassembled WGS sequence"/>
</dbReference>
<evidence type="ECO:0000313" key="14">
    <source>
        <dbReference type="Proteomes" id="UP000008311"/>
    </source>
</evidence>
<dbReference type="OMA" id="LMTNTWQ"/>
<name>B9RIX8_RICCO</name>
<evidence type="ECO:0000256" key="8">
    <source>
        <dbReference type="ARBA" id="ARBA00023136"/>
    </source>
</evidence>
<dbReference type="Pfam" id="PF23256">
    <property type="entry name" value="CHX17_2nd"/>
    <property type="match status" value="1"/>
</dbReference>
<evidence type="ECO:0000256" key="10">
    <source>
        <dbReference type="SAM" id="Phobius"/>
    </source>
</evidence>
<dbReference type="InterPro" id="IPR038770">
    <property type="entry name" value="Na+/solute_symporter_sf"/>
</dbReference>
<evidence type="ECO:0000256" key="9">
    <source>
        <dbReference type="ARBA" id="ARBA00038341"/>
    </source>
</evidence>
<feature type="domain" description="Cation/H+ exchanger transmembrane" evidence="11">
    <location>
        <begin position="65"/>
        <end position="437"/>
    </location>
</feature>
<feature type="domain" description="Cation/H(+) antiporter central" evidence="12">
    <location>
        <begin position="502"/>
        <end position="633"/>
    </location>
</feature>
<dbReference type="OrthoDB" id="2687058at2759"/>
<feature type="transmembrane region" description="Helical" evidence="10">
    <location>
        <begin position="46"/>
        <end position="69"/>
    </location>
</feature>
<reference evidence="14" key="1">
    <citation type="journal article" date="2010" name="Nat. Biotechnol.">
        <title>Draft genome sequence of the oilseed species Ricinus communis.</title>
        <authorList>
            <person name="Chan A.P."/>
            <person name="Crabtree J."/>
            <person name="Zhao Q."/>
            <person name="Lorenzi H."/>
            <person name="Orvis J."/>
            <person name="Puiu D."/>
            <person name="Melake-Berhan A."/>
            <person name="Jones K.M."/>
            <person name="Redman J."/>
            <person name="Chen G."/>
            <person name="Cahoon E.B."/>
            <person name="Gedil M."/>
            <person name="Stanke M."/>
            <person name="Haas B.J."/>
            <person name="Wortman J.R."/>
            <person name="Fraser-Liggett C.M."/>
            <person name="Ravel J."/>
            <person name="Rabinowicz P.D."/>
        </authorList>
    </citation>
    <scope>NUCLEOTIDE SEQUENCE [LARGE SCALE GENOMIC DNA]</scope>
    <source>
        <strain evidence="14">cv. Hale</strain>
    </source>
</reference>
<dbReference type="GO" id="GO:0098662">
    <property type="term" value="P:inorganic cation transmembrane transport"/>
    <property type="evidence" value="ECO:0000318"/>
    <property type="project" value="GO_Central"/>
</dbReference>
<keyword evidence="2" id="KW-0813">Transport</keyword>
<evidence type="ECO:0000256" key="6">
    <source>
        <dbReference type="ARBA" id="ARBA00022989"/>
    </source>
</evidence>
<feature type="transmembrane region" description="Helical" evidence="10">
    <location>
        <begin position="76"/>
        <end position="96"/>
    </location>
</feature>
<proteinExistence type="inferred from homology"/>
<evidence type="ECO:0000259" key="11">
    <source>
        <dbReference type="Pfam" id="PF00999"/>
    </source>
</evidence>
<dbReference type="PANTHER" id="PTHR32468">
    <property type="entry name" value="CATION/H + ANTIPORTER"/>
    <property type="match status" value="1"/>
</dbReference>
<feature type="transmembrane region" description="Helical" evidence="10">
    <location>
        <begin position="210"/>
        <end position="231"/>
    </location>
</feature>
<dbReference type="AlphaFoldDB" id="B9RIX8"/>